<protein>
    <submittedName>
        <fullName evidence="7">Nitroreductase</fullName>
    </submittedName>
</protein>
<dbReference type="Proteomes" id="UP000538566">
    <property type="component" value="Unassembled WGS sequence"/>
</dbReference>
<dbReference type="InterPro" id="IPR029479">
    <property type="entry name" value="Nitroreductase"/>
</dbReference>
<keyword evidence="3" id="KW-0285">Flavoprotein</keyword>
<evidence type="ECO:0000259" key="6">
    <source>
        <dbReference type="Pfam" id="PF00881"/>
    </source>
</evidence>
<keyword evidence="5" id="KW-0560">Oxidoreductase</keyword>
<accession>A0A7W7ESN6</accession>
<dbReference type="PANTHER" id="PTHR43673">
    <property type="entry name" value="NAD(P)H NITROREDUCTASE YDGI-RELATED"/>
    <property type="match status" value="1"/>
</dbReference>
<keyword evidence="8" id="KW-1185">Reference proteome</keyword>
<keyword evidence="4" id="KW-0288">FMN</keyword>
<sequence length="223" mass="24953">MNSMTVSEAVLSRRSIRAFKPDPVPLEVIRRVMDKARWAPSGCNFQPWEATIVTGAPLAELQAKMLVSPMQDPAEYSWSDPEVIPECKARLQQVGAAMYTAMGVGRSDGDARADFVRNNVASFGAPAVLLCYFDRRMGPPQWSDVGMWLQTIMLLLREEGLDSCPQEFLSMHAKLIKEFIGVSDETHIFFCGIAIGYRVEDTAVNQFPRERVDIDGNVRFLGF</sequence>
<dbReference type="CDD" id="cd02136">
    <property type="entry name" value="PnbA_NfnB-like"/>
    <property type="match status" value="1"/>
</dbReference>
<feature type="domain" description="Nitroreductase" evidence="6">
    <location>
        <begin position="11"/>
        <end position="197"/>
    </location>
</feature>
<dbReference type="Gene3D" id="3.40.109.10">
    <property type="entry name" value="NADH Oxidase"/>
    <property type="match status" value="1"/>
</dbReference>
<dbReference type="PANTHER" id="PTHR43673:SF2">
    <property type="entry name" value="NITROREDUCTASE"/>
    <property type="match status" value="1"/>
</dbReference>
<evidence type="ECO:0000256" key="2">
    <source>
        <dbReference type="ARBA" id="ARBA00007118"/>
    </source>
</evidence>
<evidence type="ECO:0000256" key="5">
    <source>
        <dbReference type="ARBA" id="ARBA00023002"/>
    </source>
</evidence>
<dbReference type="InterPro" id="IPR000415">
    <property type="entry name" value="Nitroreductase-like"/>
</dbReference>
<reference evidence="7 8" key="1">
    <citation type="submission" date="2020-08" db="EMBL/GenBank/DDBJ databases">
        <title>Genomic Encyclopedia of Type Strains, Phase IV (KMG-IV): sequencing the most valuable type-strain genomes for metagenomic binning, comparative biology and taxonomic classification.</title>
        <authorList>
            <person name="Goeker M."/>
        </authorList>
    </citation>
    <scope>NUCLEOTIDE SEQUENCE [LARGE SCALE GENOMIC DNA]</scope>
    <source>
        <strain evidence="7 8">DSM 17507</strain>
    </source>
</reference>
<name>A0A7W7ESN6_9SPHN</name>
<comment type="similarity">
    <text evidence="2">Belongs to the nitroreductase family.</text>
</comment>
<proteinExistence type="inferred from homology"/>
<evidence type="ECO:0000256" key="3">
    <source>
        <dbReference type="ARBA" id="ARBA00022630"/>
    </source>
</evidence>
<organism evidence="7 8">
    <name type="scientific">Novosphingobium taihuense</name>
    <dbReference type="NCBI Taxonomy" id="260085"/>
    <lineage>
        <taxon>Bacteria</taxon>
        <taxon>Pseudomonadati</taxon>
        <taxon>Pseudomonadota</taxon>
        <taxon>Alphaproteobacteria</taxon>
        <taxon>Sphingomonadales</taxon>
        <taxon>Sphingomonadaceae</taxon>
        <taxon>Novosphingobium</taxon>
    </lineage>
</organism>
<evidence type="ECO:0000256" key="1">
    <source>
        <dbReference type="ARBA" id="ARBA00001917"/>
    </source>
</evidence>
<evidence type="ECO:0000313" key="7">
    <source>
        <dbReference type="EMBL" id="MBB4612483.1"/>
    </source>
</evidence>
<comment type="cofactor">
    <cofactor evidence="1">
        <name>FMN</name>
        <dbReference type="ChEBI" id="CHEBI:58210"/>
    </cofactor>
</comment>
<dbReference type="EMBL" id="JACHOA010000001">
    <property type="protein sequence ID" value="MBB4612483.1"/>
    <property type="molecule type" value="Genomic_DNA"/>
</dbReference>
<dbReference type="SUPFAM" id="SSF55469">
    <property type="entry name" value="FMN-dependent nitroreductase-like"/>
    <property type="match status" value="1"/>
</dbReference>
<gene>
    <name evidence="7" type="ORF">GGR37_000729</name>
</gene>
<evidence type="ECO:0000256" key="4">
    <source>
        <dbReference type="ARBA" id="ARBA00022643"/>
    </source>
</evidence>
<comment type="caution">
    <text evidence="7">The sequence shown here is derived from an EMBL/GenBank/DDBJ whole genome shotgun (WGS) entry which is preliminary data.</text>
</comment>
<dbReference type="Pfam" id="PF00881">
    <property type="entry name" value="Nitroreductase"/>
    <property type="match status" value="1"/>
</dbReference>
<dbReference type="GO" id="GO:0016491">
    <property type="term" value="F:oxidoreductase activity"/>
    <property type="evidence" value="ECO:0007669"/>
    <property type="project" value="UniProtKB-KW"/>
</dbReference>
<dbReference type="AlphaFoldDB" id="A0A7W7ESN6"/>
<dbReference type="RefSeq" id="WP_338112185.1">
    <property type="nucleotide sequence ID" value="NZ_JACHOA010000001.1"/>
</dbReference>
<evidence type="ECO:0000313" key="8">
    <source>
        <dbReference type="Proteomes" id="UP000538566"/>
    </source>
</evidence>